<dbReference type="PATRIC" id="fig|1305737.6.peg.3694"/>
<organism evidence="2 3">
    <name type="scientific">Algoriphagus marincola HL-49</name>
    <dbReference type="NCBI Taxonomy" id="1305737"/>
    <lineage>
        <taxon>Bacteria</taxon>
        <taxon>Pseudomonadati</taxon>
        <taxon>Bacteroidota</taxon>
        <taxon>Cytophagia</taxon>
        <taxon>Cytophagales</taxon>
        <taxon>Cyclobacteriaceae</taxon>
        <taxon>Algoriphagus</taxon>
    </lineage>
</organism>
<protein>
    <submittedName>
        <fullName evidence="2">Chloride channel protein EriC</fullName>
    </submittedName>
</protein>
<feature type="transmembrane region" description="Helical" evidence="1">
    <location>
        <begin position="47"/>
        <end position="64"/>
    </location>
</feature>
<dbReference type="Proteomes" id="UP000050421">
    <property type="component" value="Unassembled WGS sequence"/>
</dbReference>
<keyword evidence="1" id="KW-0472">Membrane</keyword>
<gene>
    <name evidence="2" type="ORF">HLUCCX10_14730</name>
</gene>
<keyword evidence="1" id="KW-1133">Transmembrane helix</keyword>
<reference evidence="2 3" key="1">
    <citation type="submission" date="2015-09" db="EMBL/GenBank/DDBJ databases">
        <title>Identification and resolution of microdiversity through metagenomic sequencing of parallel consortia.</title>
        <authorList>
            <person name="Nelson W.C."/>
            <person name="Romine M.F."/>
            <person name="Lindemann S.R."/>
        </authorList>
    </citation>
    <scope>NUCLEOTIDE SEQUENCE [LARGE SCALE GENOMIC DNA]</scope>
    <source>
        <strain evidence="2">HL-49</strain>
    </source>
</reference>
<dbReference type="InterPro" id="IPR014743">
    <property type="entry name" value="Cl-channel_core"/>
</dbReference>
<dbReference type="AlphaFoldDB" id="A0A0P8AC31"/>
<feature type="transmembrane region" description="Helical" evidence="1">
    <location>
        <begin position="6"/>
        <end position="35"/>
    </location>
</feature>
<dbReference type="EMBL" id="LJXT01000113">
    <property type="protein sequence ID" value="KPQ12846.1"/>
    <property type="molecule type" value="Genomic_DNA"/>
</dbReference>
<evidence type="ECO:0000256" key="1">
    <source>
        <dbReference type="SAM" id="Phobius"/>
    </source>
</evidence>
<keyword evidence="1" id="KW-0812">Transmembrane</keyword>
<accession>A0A0P8AC31</accession>
<proteinExistence type="predicted"/>
<dbReference type="SUPFAM" id="SSF81340">
    <property type="entry name" value="Clc chloride channel"/>
    <property type="match status" value="1"/>
</dbReference>
<comment type="caution">
    <text evidence="2">The sequence shown here is derived from an EMBL/GenBank/DDBJ whole genome shotgun (WGS) entry which is preliminary data.</text>
</comment>
<feature type="non-terminal residue" evidence="2">
    <location>
        <position position="71"/>
    </location>
</feature>
<name>A0A0P8AC31_9BACT</name>
<sequence>MTFKSFGIYFFQWLLGGLLIGLMTGSASAFFLVSLEWATDYRESHRWIIALLPMGGFLIGWTYHKIGQNSL</sequence>
<evidence type="ECO:0000313" key="3">
    <source>
        <dbReference type="Proteomes" id="UP000050421"/>
    </source>
</evidence>
<evidence type="ECO:0000313" key="2">
    <source>
        <dbReference type="EMBL" id="KPQ12846.1"/>
    </source>
</evidence>